<evidence type="ECO:0000256" key="1">
    <source>
        <dbReference type="ARBA" id="ARBA00022737"/>
    </source>
</evidence>
<keyword evidence="6" id="KW-1185">Reference proteome</keyword>
<dbReference type="InterPro" id="IPR056884">
    <property type="entry name" value="NPHP3-like_N"/>
</dbReference>
<name>A0A9P4HJG9_9PLEO</name>
<dbReference type="SUPFAM" id="SSF52540">
    <property type="entry name" value="P-loop containing nucleoside triphosphate hydrolases"/>
    <property type="match status" value="1"/>
</dbReference>
<dbReference type="Proteomes" id="UP000799777">
    <property type="component" value="Unassembled WGS sequence"/>
</dbReference>
<gene>
    <name evidence="5" type="ORF">EK21DRAFT_53964</name>
</gene>
<dbReference type="AlphaFoldDB" id="A0A9P4HJG9"/>
<evidence type="ECO:0000256" key="3">
    <source>
        <dbReference type="SAM" id="MobiDB-lite"/>
    </source>
</evidence>
<protein>
    <recommendedName>
        <fullName evidence="4">Nephrocystin 3-like N-terminal domain-containing protein</fullName>
    </recommendedName>
</protein>
<proteinExistence type="predicted"/>
<dbReference type="OrthoDB" id="4772757at2759"/>
<accession>A0A9P4HJG9</accession>
<dbReference type="Gene3D" id="3.40.50.300">
    <property type="entry name" value="P-loop containing nucleotide triphosphate hydrolases"/>
    <property type="match status" value="1"/>
</dbReference>
<feature type="non-terminal residue" evidence="5">
    <location>
        <position position="1"/>
    </location>
</feature>
<evidence type="ECO:0000256" key="2">
    <source>
        <dbReference type="SAM" id="Coils"/>
    </source>
</evidence>
<comment type="caution">
    <text evidence="5">The sequence shown here is derived from an EMBL/GenBank/DDBJ whole genome shotgun (WGS) entry which is preliminary data.</text>
</comment>
<dbReference type="PANTHER" id="PTHR10039">
    <property type="entry name" value="AMELOGENIN"/>
    <property type="match status" value="1"/>
</dbReference>
<feature type="domain" description="Nephrocystin 3-like N-terminal" evidence="4">
    <location>
        <begin position="275"/>
        <end position="459"/>
    </location>
</feature>
<dbReference type="Pfam" id="PF24883">
    <property type="entry name" value="NPHP3_N"/>
    <property type="match status" value="1"/>
</dbReference>
<dbReference type="PANTHER" id="PTHR10039:SF15">
    <property type="entry name" value="NACHT DOMAIN-CONTAINING PROTEIN"/>
    <property type="match status" value="1"/>
</dbReference>
<sequence length="908" mass="102290">DRPLFDTAIGAIEHNLLEEHRRAFRHVEATALLDELRSLATSDNASERSLTASARRCGLFVQAFAPYFSVLSLCTQSQAEWSGCFFGLLLLTFQAASEHSLFLEKVANIFEAITSILPPYHQIYAACQYRMDSAPGVNDDVQLATLMSFVYEDLVTLLLDIYCIFFRNRSRHLTFWRPIDSRFAQLETRLSKHRKWLVKETETEVQDFAEVEHQRRKYIRFLHRRLADHHETSNSLEEYRLAKRLRRVQVVEGWLSNDPHKEQPCRSVDDFDQLGSCNWFLASEKYRLWKEAGFEPNHANDKGVLQNDWHNRVVFFQAKPGYGKSIIAQAVIDDLRAEAESLDNSERDHISSVAYYCSKNDSKTVHSDIIFRQLAHQVLQTHRHDHGTLDAVCLLLRKTSFSETASANQILDILSLLLRQHPTFLVIDGLERCPDLEHFLSSLATLLRQSDARAVIFSRPAIRIPLVYQVWASDAPHIVTLDSQHNANAVATFLAENFGQMANEGFFGIGIDRDLIVQVARQSNGTFLWASTLVRYLRSPALSPDDRKFVLQNFKPLRSLEALYGHILGTLAHRPAHEKRIIADGFRWLLFSVHKLCTSALRTALASSTNLDEHEDCFPTDLLEALPQLTCGLIEVNEDSVCFAHPSVCEYLQSMASRGSEFSLSDESSVHAHLATRCLSYLAHDVPKRPLGGLSPHIRPMIPTVPVSSSASYRTSKSGDSGYKSLSSSEGDNALPHPAINSHHANASTTSIRTISFDTNLPFLRYASLCWPIHLSRALAPAHDPYVIPTPGPFSSVPYLPALSAFLQSRLAVTAWVEASLRYSLPPTLTRLIGPLSDLEGEIPPATIEGQGLRLVTKELKVLSERLVELKREFATSLRENPSLVWQMAGTVGEDFWPIWDGSMGMVR</sequence>
<evidence type="ECO:0000259" key="4">
    <source>
        <dbReference type="Pfam" id="PF24883"/>
    </source>
</evidence>
<feature type="region of interest" description="Disordered" evidence="3">
    <location>
        <begin position="707"/>
        <end position="742"/>
    </location>
</feature>
<dbReference type="EMBL" id="ML978157">
    <property type="protein sequence ID" value="KAF2035518.1"/>
    <property type="molecule type" value="Genomic_DNA"/>
</dbReference>
<evidence type="ECO:0000313" key="5">
    <source>
        <dbReference type="EMBL" id="KAF2035518.1"/>
    </source>
</evidence>
<reference evidence="5" key="1">
    <citation type="journal article" date="2020" name="Stud. Mycol.">
        <title>101 Dothideomycetes genomes: a test case for predicting lifestyles and emergence of pathogens.</title>
        <authorList>
            <person name="Haridas S."/>
            <person name="Albert R."/>
            <person name="Binder M."/>
            <person name="Bloem J."/>
            <person name="Labutti K."/>
            <person name="Salamov A."/>
            <person name="Andreopoulos B."/>
            <person name="Baker S."/>
            <person name="Barry K."/>
            <person name="Bills G."/>
            <person name="Bluhm B."/>
            <person name="Cannon C."/>
            <person name="Castanera R."/>
            <person name="Culley D."/>
            <person name="Daum C."/>
            <person name="Ezra D."/>
            <person name="Gonzalez J."/>
            <person name="Henrissat B."/>
            <person name="Kuo A."/>
            <person name="Liang C."/>
            <person name="Lipzen A."/>
            <person name="Lutzoni F."/>
            <person name="Magnuson J."/>
            <person name="Mondo S."/>
            <person name="Nolan M."/>
            <person name="Ohm R."/>
            <person name="Pangilinan J."/>
            <person name="Park H.-J."/>
            <person name="Ramirez L."/>
            <person name="Alfaro M."/>
            <person name="Sun H."/>
            <person name="Tritt A."/>
            <person name="Yoshinaga Y."/>
            <person name="Zwiers L.-H."/>
            <person name="Turgeon B."/>
            <person name="Goodwin S."/>
            <person name="Spatafora J."/>
            <person name="Crous P."/>
            <person name="Grigoriev I."/>
        </authorList>
    </citation>
    <scope>NUCLEOTIDE SEQUENCE</scope>
    <source>
        <strain evidence="5">CBS 110217</strain>
    </source>
</reference>
<evidence type="ECO:0000313" key="6">
    <source>
        <dbReference type="Proteomes" id="UP000799777"/>
    </source>
</evidence>
<organism evidence="5 6">
    <name type="scientific">Setomelanomma holmii</name>
    <dbReference type="NCBI Taxonomy" id="210430"/>
    <lineage>
        <taxon>Eukaryota</taxon>
        <taxon>Fungi</taxon>
        <taxon>Dikarya</taxon>
        <taxon>Ascomycota</taxon>
        <taxon>Pezizomycotina</taxon>
        <taxon>Dothideomycetes</taxon>
        <taxon>Pleosporomycetidae</taxon>
        <taxon>Pleosporales</taxon>
        <taxon>Pleosporineae</taxon>
        <taxon>Phaeosphaeriaceae</taxon>
        <taxon>Setomelanomma</taxon>
    </lineage>
</organism>
<keyword evidence="2" id="KW-0175">Coiled coil</keyword>
<feature type="coiled-coil region" evidence="2">
    <location>
        <begin position="853"/>
        <end position="880"/>
    </location>
</feature>
<dbReference type="InterPro" id="IPR027417">
    <property type="entry name" value="P-loop_NTPase"/>
</dbReference>
<feature type="compositionally biased region" description="Low complexity" evidence="3">
    <location>
        <begin position="716"/>
        <end position="729"/>
    </location>
</feature>
<keyword evidence="1" id="KW-0677">Repeat</keyword>